<evidence type="ECO:0000313" key="6">
    <source>
        <dbReference type="EMBL" id="UUY51778.1"/>
    </source>
</evidence>
<dbReference type="InterPro" id="IPR050959">
    <property type="entry name" value="MarA-like"/>
</dbReference>
<dbReference type="RefSeq" id="WP_257857721.1">
    <property type="nucleotide sequence ID" value="NZ_CP102514.1"/>
</dbReference>
<feature type="domain" description="HTH araC/xylS-type" evidence="5">
    <location>
        <begin position="6"/>
        <end position="109"/>
    </location>
</feature>
<dbReference type="InterPro" id="IPR010499">
    <property type="entry name" value="AraC_E-bd"/>
</dbReference>
<feature type="compositionally biased region" description="Low complexity" evidence="4">
    <location>
        <begin position="231"/>
        <end position="244"/>
    </location>
</feature>
<dbReference type="SMART" id="SM00871">
    <property type="entry name" value="AraC_E_bind"/>
    <property type="match status" value="1"/>
</dbReference>
<dbReference type="Pfam" id="PF12833">
    <property type="entry name" value="HTH_18"/>
    <property type="match status" value="1"/>
</dbReference>
<dbReference type="PANTHER" id="PTHR47504">
    <property type="entry name" value="RIGHT ORIGIN-BINDING PROTEIN"/>
    <property type="match status" value="1"/>
</dbReference>
<dbReference type="Gene3D" id="1.10.10.60">
    <property type="entry name" value="Homeodomain-like"/>
    <property type="match status" value="1"/>
</dbReference>
<dbReference type="PANTHER" id="PTHR47504:SF5">
    <property type="entry name" value="RIGHT ORIGIN-BINDING PROTEIN"/>
    <property type="match status" value="1"/>
</dbReference>
<gene>
    <name evidence="6" type="ORF">NRK68_00045</name>
</gene>
<evidence type="ECO:0000256" key="2">
    <source>
        <dbReference type="ARBA" id="ARBA00023125"/>
    </source>
</evidence>
<dbReference type="SMART" id="SM00342">
    <property type="entry name" value="HTH_ARAC"/>
    <property type="match status" value="1"/>
</dbReference>
<dbReference type="Gene3D" id="3.20.80.10">
    <property type="entry name" value="Regulatory factor, effector binding domain"/>
    <property type="match status" value="1"/>
</dbReference>
<feature type="compositionally biased region" description="Basic and acidic residues" evidence="4">
    <location>
        <begin position="219"/>
        <end position="229"/>
    </location>
</feature>
<proteinExistence type="predicted"/>
<accession>A0ABY5Q704</accession>
<dbReference type="InterPro" id="IPR018060">
    <property type="entry name" value="HTH_AraC"/>
</dbReference>
<evidence type="ECO:0000313" key="7">
    <source>
        <dbReference type="Proteomes" id="UP001057738"/>
    </source>
</evidence>
<keyword evidence="3" id="KW-0804">Transcription</keyword>
<keyword evidence="7" id="KW-1185">Reference proteome</keyword>
<keyword evidence="1" id="KW-0805">Transcription regulation</keyword>
<dbReference type="InterPro" id="IPR011256">
    <property type="entry name" value="Reg_factor_effector_dom_sf"/>
</dbReference>
<dbReference type="PROSITE" id="PS01124">
    <property type="entry name" value="HTH_ARAC_FAMILY_2"/>
    <property type="match status" value="1"/>
</dbReference>
<dbReference type="InterPro" id="IPR029442">
    <property type="entry name" value="GyrI-like"/>
</dbReference>
<dbReference type="Pfam" id="PF06445">
    <property type="entry name" value="GyrI-like"/>
    <property type="match status" value="1"/>
</dbReference>
<dbReference type="GeneID" id="95571827"/>
<name>A0ABY5Q704_9ACTN</name>
<protein>
    <submittedName>
        <fullName evidence="6">AraC family transcriptional regulator</fullName>
    </submittedName>
</protein>
<feature type="region of interest" description="Disordered" evidence="4">
    <location>
        <begin position="214"/>
        <end position="245"/>
    </location>
</feature>
<evidence type="ECO:0000256" key="4">
    <source>
        <dbReference type="SAM" id="MobiDB-lite"/>
    </source>
</evidence>
<evidence type="ECO:0000256" key="3">
    <source>
        <dbReference type="ARBA" id="ARBA00023163"/>
    </source>
</evidence>
<dbReference type="InterPro" id="IPR009057">
    <property type="entry name" value="Homeodomain-like_sf"/>
</dbReference>
<dbReference type="SUPFAM" id="SSF46689">
    <property type="entry name" value="Homeodomain-like"/>
    <property type="match status" value="1"/>
</dbReference>
<evidence type="ECO:0000259" key="5">
    <source>
        <dbReference type="PROSITE" id="PS01124"/>
    </source>
</evidence>
<dbReference type="SUPFAM" id="SSF55136">
    <property type="entry name" value="Probable bacterial effector-binding domain"/>
    <property type="match status" value="1"/>
</dbReference>
<evidence type="ECO:0000256" key="1">
    <source>
        <dbReference type="ARBA" id="ARBA00023015"/>
    </source>
</evidence>
<keyword evidence="2" id="KW-0238">DNA-binding</keyword>
<sequence length="334" mass="36740">MLERLNQALDHLEDRLEDRLGQDVIDMAEVARIAAVPEYHFRRLFSALAGMPLPTYVRRRRMTLAGAEVLAGDLTLLDIAVRYGYGSGEAFARAFRSVHGIGPGEARRTGAVLTAQPRMSFRVVVEGSTSMRYRIVEKEPFRVVGRKTTVPLVHDGVNTAATAHVESLDARTIARMKELRGVPEPEGILSAFVYLTGSREEGAHADYWVGVATRPEATTGERGEPRDLDTPDTSDAAPAPAPDTADADALRTLDVLDVPAGTWAVFDHHGPCPSAVQELWRDVFTLWFPSNPYTSRPGPELLRTRPVEVGSATDFQLWIPVERTLHPSRLPSNA</sequence>
<reference evidence="6" key="1">
    <citation type="submission" date="2022-08" db="EMBL/GenBank/DDBJ databases">
        <authorList>
            <person name="Tian L."/>
        </authorList>
    </citation>
    <scope>NUCLEOTIDE SEQUENCE</scope>
    <source>
        <strain evidence="6">CM253</strain>
    </source>
</reference>
<dbReference type="EMBL" id="CP102514">
    <property type="protein sequence ID" value="UUY51778.1"/>
    <property type="molecule type" value="Genomic_DNA"/>
</dbReference>
<organism evidence="6 7">
    <name type="scientific">Streptomyces yangpuensis</name>
    <dbReference type="NCBI Taxonomy" id="1648182"/>
    <lineage>
        <taxon>Bacteria</taxon>
        <taxon>Bacillati</taxon>
        <taxon>Actinomycetota</taxon>
        <taxon>Actinomycetes</taxon>
        <taxon>Kitasatosporales</taxon>
        <taxon>Streptomycetaceae</taxon>
        <taxon>Streptomyces</taxon>
    </lineage>
</organism>
<dbReference type="Proteomes" id="UP001057738">
    <property type="component" value="Chromosome"/>
</dbReference>